<reference evidence="1" key="1">
    <citation type="submission" date="2021-06" db="EMBL/GenBank/DDBJ databases">
        <authorList>
            <person name="Kallberg Y."/>
            <person name="Tangrot J."/>
            <person name="Rosling A."/>
        </authorList>
    </citation>
    <scope>NUCLEOTIDE SEQUENCE</scope>
    <source>
        <strain evidence="1">UK204</strain>
    </source>
</reference>
<proteinExistence type="predicted"/>
<dbReference type="AlphaFoldDB" id="A0A9N9JID8"/>
<keyword evidence="2" id="KW-1185">Reference proteome</keyword>
<evidence type="ECO:0000313" key="1">
    <source>
        <dbReference type="EMBL" id="CAG8777586.1"/>
    </source>
</evidence>
<sequence length="55" mass="6326">LSNPVNSNRLKDQYIINNFRLTGHKSSSPLDSALMVDWASLWTPPESNYYNLPYP</sequence>
<dbReference type="Proteomes" id="UP000789570">
    <property type="component" value="Unassembled WGS sequence"/>
</dbReference>
<comment type="caution">
    <text evidence="1">The sequence shown here is derived from an EMBL/GenBank/DDBJ whole genome shotgun (WGS) entry which is preliminary data.</text>
</comment>
<name>A0A9N9JID8_9GLOM</name>
<feature type="non-terminal residue" evidence="1">
    <location>
        <position position="1"/>
    </location>
</feature>
<organism evidence="1 2">
    <name type="scientific">Funneliformis caledonium</name>
    <dbReference type="NCBI Taxonomy" id="1117310"/>
    <lineage>
        <taxon>Eukaryota</taxon>
        <taxon>Fungi</taxon>
        <taxon>Fungi incertae sedis</taxon>
        <taxon>Mucoromycota</taxon>
        <taxon>Glomeromycotina</taxon>
        <taxon>Glomeromycetes</taxon>
        <taxon>Glomerales</taxon>
        <taxon>Glomeraceae</taxon>
        <taxon>Funneliformis</taxon>
    </lineage>
</organism>
<dbReference type="OrthoDB" id="10515786at2759"/>
<protein>
    <submittedName>
        <fullName evidence="1">2476_t:CDS:1</fullName>
    </submittedName>
</protein>
<gene>
    <name evidence="1" type="ORF">FCALED_LOCUS17922</name>
</gene>
<dbReference type="EMBL" id="CAJVPQ010030848">
    <property type="protein sequence ID" value="CAG8777586.1"/>
    <property type="molecule type" value="Genomic_DNA"/>
</dbReference>
<evidence type="ECO:0000313" key="2">
    <source>
        <dbReference type="Proteomes" id="UP000789570"/>
    </source>
</evidence>
<feature type="non-terminal residue" evidence="1">
    <location>
        <position position="55"/>
    </location>
</feature>
<accession>A0A9N9JID8</accession>